<evidence type="ECO:0000313" key="1">
    <source>
        <dbReference type="EMBL" id="VVD01609.1"/>
    </source>
</evidence>
<name>A0A5E4QWT9_9NEOP</name>
<accession>A0A5E4QWT9</accession>
<proteinExistence type="predicted"/>
<organism evidence="1 2">
    <name type="scientific">Leptidea sinapis</name>
    <dbReference type="NCBI Taxonomy" id="189913"/>
    <lineage>
        <taxon>Eukaryota</taxon>
        <taxon>Metazoa</taxon>
        <taxon>Ecdysozoa</taxon>
        <taxon>Arthropoda</taxon>
        <taxon>Hexapoda</taxon>
        <taxon>Insecta</taxon>
        <taxon>Pterygota</taxon>
        <taxon>Neoptera</taxon>
        <taxon>Endopterygota</taxon>
        <taxon>Lepidoptera</taxon>
        <taxon>Glossata</taxon>
        <taxon>Ditrysia</taxon>
        <taxon>Papilionoidea</taxon>
        <taxon>Pieridae</taxon>
        <taxon>Dismorphiinae</taxon>
        <taxon>Leptidea</taxon>
    </lineage>
</organism>
<dbReference type="AlphaFoldDB" id="A0A5E4QWT9"/>
<evidence type="ECO:0000313" key="2">
    <source>
        <dbReference type="Proteomes" id="UP000324832"/>
    </source>
</evidence>
<keyword evidence="2" id="KW-1185">Reference proteome</keyword>
<dbReference type="Proteomes" id="UP000324832">
    <property type="component" value="Unassembled WGS sequence"/>
</dbReference>
<reference evidence="1 2" key="1">
    <citation type="submission" date="2017-07" db="EMBL/GenBank/DDBJ databases">
        <authorList>
            <person name="Talla V."/>
            <person name="Backstrom N."/>
        </authorList>
    </citation>
    <scope>NUCLEOTIDE SEQUENCE [LARGE SCALE GENOMIC DNA]</scope>
</reference>
<gene>
    <name evidence="1" type="ORF">LSINAPIS_LOCUS11986</name>
</gene>
<dbReference type="EMBL" id="FZQP02005443">
    <property type="protein sequence ID" value="VVD01609.1"/>
    <property type="molecule type" value="Genomic_DNA"/>
</dbReference>
<protein>
    <submittedName>
        <fullName evidence="1">Uncharacterized protein</fullName>
    </submittedName>
</protein>
<sequence length="62" mass="7359">MWNLQDEGITAARLLSPRTTKQMSCNSNLERTHSFNMVLFKLCMLRYRSNQIFITCEFLINK</sequence>